<name>A0ACB0XQ01_MELEN</name>
<dbReference type="EMBL" id="CAVMJV010000002">
    <property type="protein sequence ID" value="CAK5012437.1"/>
    <property type="molecule type" value="Genomic_DNA"/>
</dbReference>
<evidence type="ECO:0000313" key="2">
    <source>
        <dbReference type="Proteomes" id="UP001497535"/>
    </source>
</evidence>
<gene>
    <name evidence="1" type="ORF">MENTE1834_LOCUS2120</name>
</gene>
<dbReference type="Proteomes" id="UP001497535">
    <property type="component" value="Unassembled WGS sequence"/>
</dbReference>
<evidence type="ECO:0000313" key="1">
    <source>
        <dbReference type="EMBL" id="CAK5012437.1"/>
    </source>
</evidence>
<accession>A0ACB0XQ01</accession>
<comment type="caution">
    <text evidence="1">The sequence shown here is derived from an EMBL/GenBank/DDBJ whole genome shotgun (WGS) entry which is preliminary data.</text>
</comment>
<protein>
    <submittedName>
        <fullName evidence="1">Uncharacterized protein</fullName>
    </submittedName>
</protein>
<organism evidence="1 2">
    <name type="scientific">Meloidogyne enterolobii</name>
    <name type="common">Root-knot nematode worm</name>
    <name type="synonym">Meloidogyne mayaguensis</name>
    <dbReference type="NCBI Taxonomy" id="390850"/>
    <lineage>
        <taxon>Eukaryota</taxon>
        <taxon>Metazoa</taxon>
        <taxon>Ecdysozoa</taxon>
        <taxon>Nematoda</taxon>
        <taxon>Chromadorea</taxon>
        <taxon>Rhabditida</taxon>
        <taxon>Tylenchina</taxon>
        <taxon>Tylenchomorpha</taxon>
        <taxon>Tylenchoidea</taxon>
        <taxon>Meloidogynidae</taxon>
        <taxon>Meloidogyninae</taxon>
        <taxon>Meloidogyne</taxon>
    </lineage>
</organism>
<sequence length="58" mass="6696">MTSTSFGGRTTLLTLIILLMFFAVIWGRRGRILVVFWRIMLGLIIDNLHIFSKKVESI</sequence>
<reference evidence="1" key="1">
    <citation type="submission" date="2023-11" db="EMBL/GenBank/DDBJ databases">
        <authorList>
            <person name="Poullet M."/>
        </authorList>
    </citation>
    <scope>NUCLEOTIDE SEQUENCE</scope>
    <source>
        <strain evidence="1">E1834</strain>
    </source>
</reference>
<proteinExistence type="predicted"/>
<keyword evidence="2" id="KW-1185">Reference proteome</keyword>